<evidence type="ECO:0000256" key="4">
    <source>
        <dbReference type="ARBA" id="ARBA00023136"/>
    </source>
</evidence>
<dbReference type="RefSeq" id="XP_020045471.1">
    <property type="nucleotide sequence ID" value="XM_020195188.1"/>
</dbReference>
<keyword evidence="2 5" id="KW-0812">Transmembrane</keyword>
<dbReference type="GO" id="GO:0102772">
    <property type="term" value="F:sphingolipid C4-monooxygenase activity"/>
    <property type="evidence" value="ECO:0007669"/>
    <property type="project" value="EnsemblFungi"/>
</dbReference>
<feature type="transmembrane region" description="Helical" evidence="5">
    <location>
        <begin position="187"/>
        <end position="208"/>
    </location>
</feature>
<dbReference type="GO" id="GO:0006665">
    <property type="term" value="P:sphingolipid metabolic process"/>
    <property type="evidence" value="ECO:0007669"/>
    <property type="project" value="EnsemblFungi"/>
</dbReference>
<keyword evidence="8" id="KW-1185">Reference proteome</keyword>
<dbReference type="PANTHER" id="PTHR11863">
    <property type="entry name" value="STEROL DESATURASE"/>
    <property type="match status" value="1"/>
</dbReference>
<dbReference type="Proteomes" id="UP000095038">
    <property type="component" value="Unassembled WGS sequence"/>
</dbReference>
<dbReference type="STRING" id="1344418.A0A1D2VBU0"/>
<sequence length="498" mass="57868">MIEARNKVVEAVKQRKENIEKYGKTKAYEIFRRRIARLKKPVAVVAATAVKKGTSRAERRKLNQIKARAGSKAVVEARKLGINPTNLKKKKIQMALKKYQIRLKRQRIARVAFEKEKAATNAIKVAKKAGTASGKAKMQTQRASLSSSLAMFELKDVYSNSTLLSSHLPPALSLSPKPDLIQGIPDGITALVAPVAAYWIMSIVFLIIDTYQLAEKYRIHPPEEVVSRNKASFNEVLFEVFCQHIIQTFFGYCLYLYDPKPMTGYEDFQMWRIKRSLPLLPSWLIYLVYNYLLSGFKILVAITIVDTWQFFWHRAMHLNKFLYKHFHSRHHRLYVPYAFGALYNAPVEGFLLDTLGTGIAAISTFLTPRECIFLYTFATMKTVDDHCGYVLPYDPFQIIFPNNALYHDIHHQHFGIKTNYSQPFFIFWDQFFKTTFEGLDDYKEKQRQITLNKYKQFLNDRKLKNKNRKSHYQKIKQIATKFYNSTSDEDDSDSKKNI</sequence>
<evidence type="ECO:0000313" key="8">
    <source>
        <dbReference type="Proteomes" id="UP000095038"/>
    </source>
</evidence>
<evidence type="ECO:0000256" key="3">
    <source>
        <dbReference type="ARBA" id="ARBA00022989"/>
    </source>
</evidence>
<gene>
    <name evidence="7" type="ORF">ASCRUDRAFT_9575</name>
</gene>
<feature type="transmembrane region" description="Helical" evidence="5">
    <location>
        <begin position="283"/>
        <end position="305"/>
    </location>
</feature>
<dbReference type="GO" id="GO:0008610">
    <property type="term" value="P:lipid biosynthetic process"/>
    <property type="evidence" value="ECO:0007669"/>
    <property type="project" value="InterPro"/>
</dbReference>
<keyword evidence="4 5" id="KW-0472">Membrane</keyword>
<feature type="domain" description="Fatty acid hydroxylase" evidence="6">
    <location>
        <begin position="299"/>
        <end position="434"/>
    </location>
</feature>
<evidence type="ECO:0000256" key="1">
    <source>
        <dbReference type="ARBA" id="ARBA00004370"/>
    </source>
</evidence>
<accession>A0A1D2VBU0</accession>
<name>A0A1D2VBU0_9ASCO</name>
<dbReference type="InterPro" id="IPR050307">
    <property type="entry name" value="Sterol_Desaturase_Related"/>
</dbReference>
<evidence type="ECO:0000313" key="7">
    <source>
        <dbReference type="EMBL" id="ODV59164.1"/>
    </source>
</evidence>
<reference evidence="8" key="1">
    <citation type="submission" date="2016-05" db="EMBL/GenBank/DDBJ databases">
        <title>Comparative genomics of biotechnologically important yeasts.</title>
        <authorList>
            <consortium name="DOE Joint Genome Institute"/>
            <person name="Riley R."/>
            <person name="Haridas S."/>
            <person name="Wolfe K.H."/>
            <person name="Lopes M.R."/>
            <person name="Hittinger C.T."/>
            <person name="Goker M."/>
            <person name="Salamov A."/>
            <person name="Wisecaver J."/>
            <person name="Long T.M."/>
            <person name="Aerts A.L."/>
            <person name="Barry K."/>
            <person name="Choi C."/>
            <person name="Clum A."/>
            <person name="Coughlan A.Y."/>
            <person name="Deshpande S."/>
            <person name="Douglass A.P."/>
            <person name="Hanson S.J."/>
            <person name="Klenk H.-P."/>
            <person name="Labutti K."/>
            <person name="Lapidus A."/>
            <person name="Lindquist E."/>
            <person name="Lipzen A."/>
            <person name="Meier-Kolthoff J.P."/>
            <person name="Ohm R.A."/>
            <person name="Otillar R.P."/>
            <person name="Pangilinan J."/>
            <person name="Peng Y."/>
            <person name="Rokas A."/>
            <person name="Rosa C.A."/>
            <person name="Scheuner C."/>
            <person name="Sibirny A.A."/>
            <person name="Slot J.C."/>
            <person name="Stielow J.B."/>
            <person name="Sun H."/>
            <person name="Kurtzman C.P."/>
            <person name="Blackwell M."/>
            <person name="Grigoriev I.V."/>
            <person name="Jeffries T.W."/>
        </authorList>
    </citation>
    <scope>NUCLEOTIDE SEQUENCE [LARGE SCALE GENOMIC DNA]</scope>
    <source>
        <strain evidence="8">DSM 1968</strain>
    </source>
</reference>
<comment type="subcellular location">
    <subcellularLocation>
        <location evidence="1">Membrane</location>
    </subcellularLocation>
</comment>
<dbReference type="FunCoup" id="A0A1D2VBU0">
    <property type="interactions" value="90"/>
</dbReference>
<dbReference type="InterPro" id="IPR006694">
    <property type="entry name" value="Fatty_acid_hydroxylase"/>
</dbReference>
<dbReference type="InParanoid" id="A0A1D2VBU0"/>
<proteinExistence type="predicted"/>
<dbReference type="AlphaFoldDB" id="A0A1D2VBU0"/>
<evidence type="ECO:0000256" key="2">
    <source>
        <dbReference type="ARBA" id="ARBA00022692"/>
    </source>
</evidence>
<dbReference type="GeneID" id="30968824"/>
<dbReference type="GO" id="GO:0005506">
    <property type="term" value="F:iron ion binding"/>
    <property type="evidence" value="ECO:0007669"/>
    <property type="project" value="InterPro"/>
</dbReference>
<organism evidence="7 8">
    <name type="scientific">Ascoidea rubescens DSM 1968</name>
    <dbReference type="NCBI Taxonomy" id="1344418"/>
    <lineage>
        <taxon>Eukaryota</taxon>
        <taxon>Fungi</taxon>
        <taxon>Dikarya</taxon>
        <taxon>Ascomycota</taxon>
        <taxon>Saccharomycotina</taxon>
        <taxon>Saccharomycetes</taxon>
        <taxon>Ascoideaceae</taxon>
        <taxon>Ascoidea</taxon>
    </lineage>
</organism>
<protein>
    <recommendedName>
        <fullName evidence="6">Fatty acid hydroxylase domain-containing protein</fullName>
    </recommendedName>
</protein>
<evidence type="ECO:0000256" key="5">
    <source>
        <dbReference type="SAM" id="Phobius"/>
    </source>
</evidence>
<dbReference type="EMBL" id="KV454487">
    <property type="protein sequence ID" value="ODV59164.1"/>
    <property type="molecule type" value="Genomic_DNA"/>
</dbReference>
<dbReference type="Pfam" id="PF04116">
    <property type="entry name" value="FA_hydroxylase"/>
    <property type="match status" value="1"/>
</dbReference>
<evidence type="ECO:0000259" key="6">
    <source>
        <dbReference type="Pfam" id="PF04116"/>
    </source>
</evidence>
<keyword evidence="3 5" id="KW-1133">Transmembrane helix</keyword>
<dbReference type="OrthoDB" id="408954at2759"/>
<dbReference type="GO" id="GO:0005789">
    <property type="term" value="C:endoplasmic reticulum membrane"/>
    <property type="evidence" value="ECO:0007669"/>
    <property type="project" value="EnsemblFungi"/>
</dbReference>